<dbReference type="InterPro" id="IPR013087">
    <property type="entry name" value="Znf_C2H2_type"/>
</dbReference>
<dbReference type="EMBL" id="KV426132">
    <property type="protein sequence ID" value="KZV87234.1"/>
    <property type="molecule type" value="Genomic_DNA"/>
</dbReference>
<dbReference type="PROSITE" id="PS00028">
    <property type="entry name" value="ZINC_FINGER_C2H2_1"/>
    <property type="match status" value="1"/>
</dbReference>
<dbReference type="STRING" id="1314781.A0A165ELQ6"/>
<feature type="region of interest" description="Disordered" evidence="1">
    <location>
        <begin position="119"/>
        <end position="247"/>
    </location>
</feature>
<reference evidence="3 4" key="1">
    <citation type="journal article" date="2016" name="Mol. Biol. Evol.">
        <title>Comparative Genomics of Early-Diverging Mushroom-Forming Fungi Provides Insights into the Origins of Lignocellulose Decay Capabilities.</title>
        <authorList>
            <person name="Nagy L.G."/>
            <person name="Riley R."/>
            <person name="Tritt A."/>
            <person name="Adam C."/>
            <person name="Daum C."/>
            <person name="Floudas D."/>
            <person name="Sun H."/>
            <person name="Yadav J.S."/>
            <person name="Pangilinan J."/>
            <person name="Larsson K.H."/>
            <person name="Matsuura K."/>
            <person name="Barry K."/>
            <person name="Labutti K."/>
            <person name="Kuo R."/>
            <person name="Ohm R.A."/>
            <person name="Bhattacharya S.S."/>
            <person name="Shirouzu T."/>
            <person name="Yoshinaga Y."/>
            <person name="Martin F.M."/>
            <person name="Grigoriev I.V."/>
            <person name="Hibbett D.S."/>
        </authorList>
    </citation>
    <scope>NUCLEOTIDE SEQUENCE [LARGE SCALE GENOMIC DNA]</scope>
    <source>
        <strain evidence="3 4">HHB12029</strain>
    </source>
</reference>
<sequence>MPRGKPRVPPPPSSTSDRTTCEWTGCSLPALDDAEGLCNHILKQHVETISVLNEVRILCGWKDCGVVVAGTKRLGEHIRKHLPKSYKPFACALCPPSDTARFTTVSGLGMHRWKTHNIRSPWKMAAARRKAEPESPTVPKRRGRRAPTASTSRISPATSSSADTVSTPSKYSEAQHPEARDSDEDAVMDLLSSPTADTDTLDTDIQPVDVDVAPSTPVSSSAPLIESPGTTHTLDSGDDDEQDWSLS</sequence>
<evidence type="ECO:0000256" key="1">
    <source>
        <dbReference type="SAM" id="MobiDB-lite"/>
    </source>
</evidence>
<dbReference type="AlphaFoldDB" id="A0A165ELQ6"/>
<feature type="compositionally biased region" description="Acidic residues" evidence="1">
    <location>
        <begin position="236"/>
        <end position="247"/>
    </location>
</feature>
<evidence type="ECO:0000313" key="4">
    <source>
        <dbReference type="Proteomes" id="UP000077266"/>
    </source>
</evidence>
<feature type="compositionally biased region" description="Low complexity" evidence="1">
    <location>
        <begin position="146"/>
        <end position="162"/>
    </location>
</feature>
<evidence type="ECO:0000313" key="3">
    <source>
        <dbReference type="EMBL" id="KZV87234.1"/>
    </source>
</evidence>
<feature type="compositionally biased region" description="Polar residues" evidence="1">
    <location>
        <begin position="163"/>
        <end position="172"/>
    </location>
</feature>
<feature type="compositionally biased region" description="Low complexity" evidence="1">
    <location>
        <begin position="207"/>
        <end position="223"/>
    </location>
</feature>
<accession>A0A165ELQ6</accession>
<protein>
    <recommendedName>
        <fullName evidence="2">C2H2-type domain-containing protein</fullName>
    </recommendedName>
</protein>
<dbReference type="Proteomes" id="UP000077266">
    <property type="component" value="Unassembled WGS sequence"/>
</dbReference>
<proteinExistence type="predicted"/>
<feature type="domain" description="C2H2-type" evidence="2">
    <location>
        <begin position="59"/>
        <end position="81"/>
    </location>
</feature>
<gene>
    <name evidence="3" type="ORF">EXIGLDRAFT_840160</name>
</gene>
<dbReference type="InParanoid" id="A0A165ELQ6"/>
<name>A0A165ELQ6_EXIGL</name>
<keyword evidence="4" id="KW-1185">Reference proteome</keyword>
<evidence type="ECO:0000259" key="2">
    <source>
        <dbReference type="PROSITE" id="PS00028"/>
    </source>
</evidence>
<dbReference type="Gene3D" id="6.10.140.370">
    <property type="match status" value="1"/>
</dbReference>
<organism evidence="3 4">
    <name type="scientific">Exidia glandulosa HHB12029</name>
    <dbReference type="NCBI Taxonomy" id="1314781"/>
    <lineage>
        <taxon>Eukaryota</taxon>
        <taxon>Fungi</taxon>
        <taxon>Dikarya</taxon>
        <taxon>Basidiomycota</taxon>
        <taxon>Agaricomycotina</taxon>
        <taxon>Agaricomycetes</taxon>
        <taxon>Auriculariales</taxon>
        <taxon>Exidiaceae</taxon>
        <taxon>Exidia</taxon>
    </lineage>
</organism>